<reference evidence="1" key="2">
    <citation type="submission" date="2020-11" db="EMBL/GenBank/DDBJ databases">
        <authorList>
            <person name="McCartney M.A."/>
            <person name="Auch B."/>
            <person name="Kono T."/>
            <person name="Mallez S."/>
            <person name="Becker A."/>
            <person name="Gohl D.M."/>
            <person name="Silverstein K.A.T."/>
            <person name="Koren S."/>
            <person name="Bechman K.B."/>
            <person name="Herman A."/>
            <person name="Abrahante J.E."/>
            <person name="Garbe J."/>
        </authorList>
    </citation>
    <scope>NUCLEOTIDE SEQUENCE</scope>
    <source>
        <strain evidence="1">Duluth1</strain>
        <tissue evidence="1">Whole animal</tissue>
    </source>
</reference>
<accession>A0A9D4MAF1</accession>
<dbReference type="EMBL" id="JAIWYP010000002">
    <property type="protein sequence ID" value="KAH3871391.1"/>
    <property type="molecule type" value="Genomic_DNA"/>
</dbReference>
<name>A0A9D4MAF1_DREPO</name>
<dbReference type="Proteomes" id="UP000828390">
    <property type="component" value="Unassembled WGS sequence"/>
</dbReference>
<organism evidence="1 2">
    <name type="scientific">Dreissena polymorpha</name>
    <name type="common">Zebra mussel</name>
    <name type="synonym">Mytilus polymorpha</name>
    <dbReference type="NCBI Taxonomy" id="45954"/>
    <lineage>
        <taxon>Eukaryota</taxon>
        <taxon>Metazoa</taxon>
        <taxon>Spiralia</taxon>
        <taxon>Lophotrochozoa</taxon>
        <taxon>Mollusca</taxon>
        <taxon>Bivalvia</taxon>
        <taxon>Autobranchia</taxon>
        <taxon>Heteroconchia</taxon>
        <taxon>Euheterodonta</taxon>
        <taxon>Imparidentia</taxon>
        <taxon>Neoheterodontei</taxon>
        <taxon>Myida</taxon>
        <taxon>Dreissenoidea</taxon>
        <taxon>Dreissenidae</taxon>
        <taxon>Dreissena</taxon>
    </lineage>
</organism>
<comment type="caution">
    <text evidence="1">The sequence shown here is derived from an EMBL/GenBank/DDBJ whole genome shotgun (WGS) entry which is preliminary data.</text>
</comment>
<dbReference type="AlphaFoldDB" id="A0A9D4MAF1"/>
<evidence type="ECO:0000313" key="2">
    <source>
        <dbReference type="Proteomes" id="UP000828390"/>
    </source>
</evidence>
<reference evidence="1" key="1">
    <citation type="journal article" date="2019" name="bioRxiv">
        <title>The Genome of the Zebra Mussel, Dreissena polymorpha: A Resource for Invasive Species Research.</title>
        <authorList>
            <person name="McCartney M.A."/>
            <person name="Auch B."/>
            <person name="Kono T."/>
            <person name="Mallez S."/>
            <person name="Zhang Y."/>
            <person name="Obille A."/>
            <person name="Becker A."/>
            <person name="Abrahante J.E."/>
            <person name="Garbe J."/>
            <person name="Badalamenti J.P."/>
            <person name="Herman A."/>
            <person name="Mangelson H."/>
            <person name="Liachko I."/>
            <person name="Sullivan S."/>
            <person name="Sone E.D."/>
            <person name="Koren S."/>
            <person name="Silverstein K.A.T."/>
            <person name="Beckman K.B."/>
            <person name="Gohl D.M."/>
        </authorList>
    </citation>
    <scope>NUCLEOTIDE SEQUENCE</scope>
    <source>
        <strain evidence="1">Duluth1</strain>
        <tissue evidence="1">Whole animal</tissue>
    </source>
</reference>
<protein>
    <submittedName>
        <fullName evidence="1">Uncharacterized protein</fullName>
    </submittedName>
</protein>
<gene>
    <name evidence="1" type="ORF">DPMN_034591</name>
</gene>
<sequence length="65" mass="7833">MNIIRLFCVVSVWIESGKCRVDREPKCSRFLYEEQLLEKLVRMEFNIERVHQRIESASESYGMLH</sequence>
<keyword evidence="2" id="KW-1185">Reference proteome</keyword>
<proteinExistence type="predicted"/>
<evidence type="ECO:0000313" key="1">
    <source>
        <dbReference type="EMBL" id="KAH3871391.1"/>
    </source>
</evidence>